<sequence>MLYALLLNYSGFRAIFMRQTTDNHTQVAIVAQCCRRAAPLKRSSNCYKRIYPQIWMDSVFFTASTQCIQLVLGSEMQIVLPAKFTAFWMTQAIRYKHITRGASPRIECVRLPPPLPSSRVPGSSKSSPMSRRLPGIVPRKTSYTATHGSSLTDYGTSAATLITWVIPLFAWSSSVAIGELSADVLLIGSKMRRIWVVRTLPLDCIYPFRATFHRGVR</sequence>
<reference evidence="1 2" key="1">
    <citation type="submission" date="2016-03" db="EMBL/GenBank/DDBJ databases">
        <title>Whole genome sequencing of Grifola frondosa 9006-11.</title>
        <authorList>
            <person name="Min B."/>
            <person name="Park H."/>
            <person name="Kim J.-G."/>
            <person name="Cho H."/>
            <person name="Oh Y.-L."/>
            <person name="Kong W.-S."/>
            <person name="Choi I.-G."/>
        </authorList>
    </citation>
    <scope>NUCLEOTIDE SEQUENCE [LARGE SCALE GENOMIC DNA]</scope>
    <source>
        <strain evidence="1 2">9006-11</strain>
    </source>
</reference>
<dbReference type="Proteomes" id="UP000092993">
    <property type="component" value="Unassembled WGS sequence"/>
</dbReference>
<dbReference type="AlphaFoldDB" id="A0A1C7M830"/>
<protein>
    <submittedName>
        <fullName evidence="1">Uncharacterized protein</fullName>
    </submittedName>
</protein>
<proteinExistence type="predicted"/>
<dbReference type="EMBL" id="LUGG01000009">
    <property type="protein sequence ID" value="OBZ72536.1"/>
    <property type="molecule type" value="Genomic_DNA"/>
</dbReference>
<name>A0A1C7M830_GRIFR</name>
<evidence type="ECO:0000313" key="2">
    <source>
        <dbReference type="Proteomes" id="UP000092993"/>
    </source>
</evidence>
<evidence type="ECO:0000313" key="1">
    <source>
        <dbReference type="EMBL" id="OBZ72536.1"/>
    </source>
</evidence>
<comment type="caution">
    <text evidence="1">The sequence shown here is derived from an EMBL/GenBank/DDBJ whole genome shotgun (WGS) entry which is preliminary data.</text>
</comment>
<accession>A0A1C7M830</accession>
<organism evidence="1 2">
    <name type="scientific">Grifola frondosa</name>
    <name type="common">Maitake</name>
    <name type="synonym">Polyporus frondosus</name>
    <dbReference type="NCBI Taxonomy" id="5627"/>
    <lineage>
        <taxon>Eukaryota</taxon>
        <taxon>Fungi</taxon>
        <taxon>Dikarya</taxon>
        <taxon>Basidiomycota</taxon>
        <taxon>Agaricomycotina</taxon>
        <taxon>Agaricomycetes</taxon>
        <taxon>Polyporales</taxon>
        <taxon>Grifolaceae</taxon>
        <taxon>Grifola</taxon>
    </lineage>
</organism>
<gene>
    <name evidence="1" type="ORF">A0H81_07840</name>
</gene>
<keyword evidence="2" id="KW-1185">Reference proteome</keyword>